<accession>A0A8H7YJJ3</accession>
<evidence type="ECO:0000313" key="3">
    <source>
        <dbReference type="Proteomes" id="UP000670092"/>
    </source>
</evidence>
<protein>
    <submittedName>
        <fullName evidence="2">AT hook domain-containing protein</fullName>
    </submittedName>
</protein>
<dbReference type="OrthoDB" id="5371646at2759"/>
<feature type="compositionally biased region" description="Polar residues" evidence="1">
    <location>
        <begin position="127"/>
        <end position="140"/>
    </location>
</feature>
<sequence>MSNPPDIWTEEEKTFLLTEIIKRARIPPSFLYNMIQEQGVSPAFMEIPLPPGRSVIACQNAYDHMSQEYGNISQRQRLSGPTAPLQISPGDRKRPPPFQVEKPPAGHRAIQPKPIPPGRYPSIDIRTPQQLSPNVDNSLFSEPPRKRGRPSKAEIQRRNQLAQARGDPYPPVNRHPPRFGVQLAPSLLTGTSSEPVPFSSMRPQVTDSHAHGGPIQPTDAFGSQTQDIRVHRAPRSQISPSSGAPVSFTPNSEPGEPTPRATIENQAPHPTTSSIPSSKVMDQSSSLPDNPKPETPLTSSAATVEHGKDISPALSVAKRESAS</sequence>
<name>A0A8H7YJJ3_AJECA</name>
<proteinExistence type="predicted"/>
<feature type="compositionally biased region" description="Polar residues" evidence="1">
    <location>
        <begin position="236"/>
        <end position="252"/>
    </location>
</feature>
<evidence type="ECO:0000313" key="2">
    <source>
        <dbReference type="EMBL" id="KAG5290638.1"/>
    </source>
</evidence>
<evidence type="ECO:0000256" key="1">
    <source>
        <dbReference type="SAM" id="MobiDB-lite"/>
    </source>
</evidence>
<feature type="compositionally biased region" description="Polar residues" evidence="1">
    <location>
        <begin position="263"/>
        <end position="288"/>
    </location>
</feature>
<organism evidence="2 3">
    <name type="scientific">Ajellomyces capsulatus</name>
    <name type="common">Darling's disease fungus</name>
    <name type="synonym">Histoplasma capsulatum</name>
    <dbReference type="NCBI Taxonomy" id="5037"/>
    <lineage>
        <taxon>Eukaryota</taxon>
        <taxon>Fungi</taxon>
        <taxon>Dikarya</taxon>
        <taxon>Ascomycota</taxon>
        <taxon>Pezizomycotina</taxon>
        <taxon>Eurotiomycetes</taxon>
        <taxon>Eurotiomycetidae</taxon>
        <taxon>Onygenales</taxon>
        <taxon>Ajellomycetaceae</taxon>
        <taxon>Histoplasma</taxon>
    </lineage>
</organism>
<dbReference type="Proteomes" id="UP000670092">
    <property type="component" value="Unassembled WGS sequence"/>
</dbReference>
<reference evidence="2 3" key="1">
    <citation type="submission" date="2021-01" db="EMBL/GenBank/DDBJ databases">
        <title>Chromosome-level genome assembly of a human fungal pathogen reveals clustering of transcriptionally co-regulated genes.</title>
        <authorList>
            <person name="Voorhies M."/>
            <person name="Cohen S."/>
            <person name="Shea T.P."/>
            <person name="Petrus S."/>
            <person name="Munoz J.F."/>
            <person name="Poplawski S."/>
            <person name="Goldman W.E."/>
            <person name="Michael T."/>
            <person name="Cuomo C.A."/>
            <person name="Sil A."/>
            <person name="Beyhan S."/>
        </authorList>
    </citation>
    <scope>NUCLEOTIDE SEQUENCE [LARGE SCALE GENOMIC DNA]</scope>
    <source>
        <strain evidence="2 3">G184AR</strain>
    </source>
</reference>
<feature type="region of interest" description="Disordered" evidence="1">
    <location>
        <begin position="73"/>
        <end position="323"/>
    </location>
</feature>
<dbReference type="VEuPathDB" id="FungiDB:I7I52_07716"/>
<gene>
    <name evidence="2" type="ORF">I7I52_07716</name>
</gene>
<dbReference type="EMBL" id="JAEVHI010000005">
    <property type="protein sequence ID" value="KAG5290638.1"/>
    <property type="molecule type" value="Genomic_DNA"/>
</dbReference>
<dbReference type="AlphaFoldDB" id="A0A8H7YJJ3"/>
<comment type="caution">
    <text evidence="2">The sequence shown here is derived from an EMBL/GenBank/DDBJ whole genome shotgun (WGS) entry which is preliminary data.</text>
</comment>